<dbReference type="EMBL" id="CVQH01022393">
    <property type="protein sequence ID" value="CRK32957.1"/>
    <property type="molecule type" value="Genomic_DNA"/>
</dbReference>
<name>A0A0G4MFH3_VERLO</name>
<feature type="compositionally biased region" description="Basic residues" evidence="1">
    <location>
        <begin position="1"/>
        <end position="11"/>
    </location>
</feature>
<protein>
    <submittedName>
        <fullName evidence="2">Uncharacterized protein</fullName>
    </submittedName>
</protein>
<proteinExistence type="predicted"/>
<evidence type="ECO:0000313" key="3">
    <source>
        <dbReference type="Proteomes" id="UP000044602"/>
    </source>
</evidence>
<evidence type="ECO:0000313" key="2">
    <source>
        <dbReference type="EMBL" id="CRK32957.1"/>
    </source>
</evidence>
<sequence length="21" mass="2341">PDRHCPQHSHHPLAPLPAGSW</sequence>
<accession>A0A0G4MFH3</accession>
<gene>
    <name evidence="2" type="ORF">BN1708_019163</name>
</gene>
<feature type="region of interest" description="Disordered" evidence="1">
    <location>
        <begin position="1"/>
        <end position="21"/>
    </location>
</feature>
<dbReference type="Proteomes" id="UP000044602">
    <property type="component" value="Unassembled WGS sequence"/>
</dbReference>
<dbReference type="AlphaFoldDB" id="A0A0G4MFH3"/>
<feature type="non-terminal residue" evidence="2">
    <location>
        <position position="1"/>
    </location>
</feature>
<organism evidence="2 3">
    <name type="scientific">Verticillium longisporum</name>
    <name type="common">Verticillium dahliae var. longisporum</name>
    <dbReference type="NCBI Taxonomy" id="100787"/>
    <lineage>
        <taxon>Eukaryota</taxon>
        <taxon>Fungi</taxon>
        <taxon>Dikarya</taxon>
        <taxon>Ascomycota</taxon>
        <taxon>Pezizomycotina</taxon>
        <taxon>Sordariomycetes</taxon>
        <taxon>Hypocreomycetidae</taxon>
        <taxon>Glomerellales</taxon>
        <taxon>Plectosphaerellaceae</taxon>
        <taxon>Verticillium</taxon>
    </lineage>
</organism>
<evidence type="ECO:0000256" key="1">
    <source>
        <dbReference type="SAM" id="MobiDB-lite"/>
    </source>
</evidence>
<keyword evidence="3" id="KW-1185">Reference proteome</keyword>
<reference evidence="2 3" key="1">
    <citation type="submission" date="2015-05" db="EMBL/GenBank/DDBJ databases">
        <authorList>
            <person name="Wang D.B."/>
            <person name="Wang M."/>
        </authorList>
    </citation>
    <scope>NUCLEOTIDE SEQUENCE [LARGE SCALE GENOMIC DNA]</scope>
    <source>
        <strain evidence="2">VL1</strain>
    </source>
</reference>